<gene>
    <name evidence="1" type="ORF">PS833_02106</name>
</gene>
<dbReference type="AlphaFoldDB" id="A0A5E7BNE0"/>
<organism evidence="1 2">
    <name type="scientific">Pseudomonas fluorescens</name>
    <dbReference type="NCBI Taxonomy" id="294"/>
    <lineage>
        <taxon>Bacteria</taxon>
        <taxon>Pseudomonadati</taxon>
        <taxon>Pseudomonadota</taxon>
        <taxon>Gammaproteobacteria</taxon>
        <taxon>Pseudomonadales</taxon>
        <taxon>Pseudomonadaceae</taxon>
        <taxon>Pseudomonas</taxon>
    </lineage>
</organism>
<reference evidence="1 2" key="1">
    <citation type="submission" date="2019-09" db="EMBL/GenBank/DDBJ databases">
        <authorList>
            <person name="Chandra G."/>
            <person name="Truman W A."/>
        </authorList>
    </citation>
    <scope>NUCLEOTIDE SEQUENCE [LARGE SCALE GENOMIC DNA]</scope>
    <source>
        <strain evidence="1">PS833</strain>
    </source>
</reference>
<name>A0A5E7BNE0_PSEFL</name>
<evidence type="ECO:0000313" key="1">
    <source>
        <dbReference type="EMBL" id="VVN93992.1"/>
    </source>
</evidence>
<protein>
    <submittedName>
        <fullName evidence="1">Uncharacterized protein</fullName>
    </submittedName>
</protein>
<evidence type="ECO:0000313" key="2">
    <source>
        <dbReference type="Proteomes" id="UP000409037"/>
    </source>
</evidence>
<dbReference type="RefSeq" id="WP_150797808.1">
    <property type="nucleotide sequence ID" value="NZ_CABVHU010000004.1"/>
</dbReference>
<dbReference type="EMBL" id="CABVHU010000004">
    <property type="protein sequence ID" value="VVN93992.1"/>
    <property type="molecule type" value="Genomic_DNA"/>
</dbReference>
<sequence length="298" mass="33755">MKLKAITTACAMRKLARFISSKPAKKVAYVRKRSVMLGAPDLSELSDEVLLGYLEANESLMGRFVEQYETKKHTITPRLVLNKKLLALTNEFVNVAVVAGVESILLALESRDNVRPAHSQAIITAMDSLFDDRDHLQEKLQSLSSLIKNPELVSEIIYTDVNTYNNVYHPVTGSDSQVDSLELEGLYGTAFLEFMGVDLCMLIHERCLEANKVYIPKVSGFNYEFYLYVVLHELVHLLLDADDNSYVYSDKDKVQDYNVYSVANLKAHEINNADNYVTLIFVALAELHKEGRMDLCRF</sequence>
<proteinExistence type="predicted"/>
<accession>A0A5E7BNE0</accession>
<dbReference type="Proteomes" id="UP000409037">
    <property type="component" value="Unassembled WGS sequence"/>
</dbReference>